<dbReference type="Pfam" id="PF04199">
    <property type="entry name" value="Cyclase"/>
    <property type="match status" value="1"/>
</dbReference>
<dbReference type="PANTHER" id="PTHR31118:SF32">
    <property type="entry name" value="KYNURENINE FORMAMIDASE"/>
    <property type="match status" value="1"/>
</dbReference>
<protein>
    <recommendedName>
        <fullName evidence="9">Kynurenine formamidase</fullName>
        <shortName evidence="9">KFA</shortName>
        <shortName evidence="9">KFase</shortName>
        <ecNumber evidence="9">3.5.1.9</ecNumber>
    </recommendedName>
    <alternativeName>
        <fullName evidence="9">Arylformamidase</fullName>
    </alternativeName>
    <alternativeName>
        <fullName evidence="9">N-formylkynurenine formamidase</fullName>
        <shortName evidence="9">FKF</shortName>
    </alternativeName>
</protein>
<evidence type="ECO:0000256" key="5">
    <source>
        <dbReference type="ARBA" id="ARBA00022833"/>
    </source>
</evidence>
<feature type="binding site" evidence="9">
    <location>
        <position position="171"/>
    </location>
    <ligand>
        <name>Zn(2+)</name>
        <dbReference type="ChEBI" id="CHEBI:29105"/>
        <label>1</label>
    </ligand>
</feature>
<dbReference type="GO" id="GO:0004061">
    <property type="term" value="F:arylformamidase activity"/>
    <property type="evidence" value="ECO:0007669"/>
    <property type="project" value="UniProtKB-UniRule"/>
</dbReference>
<reference evidence="10 11" key="1">
    <citation type="journal article" date="2012" name="J. Bacteriol.">
        <title>Genome of Bacillus macauensis ZFHKF-1, a Long-Chain-Forming Bacterium.</title>
        <authorList>
            <person name="Cai L."/>
            <person name="Zhang T."/>
        </authorList>
    </citation>
    <scope>NUCLEOTIDE SEQUENCE [LARGE SCALE GENOMIC DNA]</scope>
    <source>
        <strain evidence="10 11">ZFHKF-1</strain>
    </source>
</reference>
<feature type="binding site" evidence="9">
    <location>
        <position position="54"/>
    </location>
    <ligand>
        <name>Zn(2+)</name>
        <dbReference type="ChEBI" id="CHEBI:29105"/>
        <label>2</label>
    </ligand>
</feature>
<feature type="active site" description="Proton donor/acceptor" evidence="9">
    <location>
        <position position="58"/>
    </location>
</feature>
<evidence type="ECO:0000256" key="6">
    <source>
        <dbReference type="ARBA" id="ARBA00023079"/>
    </source>
</evidence>
<name>I8UFM8_9BACL</name>
<gene>
    <name evidence="9" type="primary">kynB</name>
    <name evidence="10" type="ORF">A374_10293</name>
</gene>
<evidence type="ECO:0000256" key="3">
    <source>
        <dbReference type="ARBA" id="ARBA00022723"/>
    </source>
</evidence>
<dbReference type="HAMAP" id="MF_01969">
    <property type="entry name" value="KynB"/>
    <property type="match status" value="1"/>
</dbReference>
<dbReference type="Gene3D" id="3.50.30.50">
    <property type="entry name" value="Putative cyclase"/>
    <property type="match status" value="1"/>
</dbReference>
<dbReference type="SUPFAM" id="SSF102198">
    <property type="entry name" value="Putative cyclase"/>
    <property type="match status" value="1"/>
</dbReference>
<proteinExistence type="inferred from homology"/>
<comment type="pathway">
    <text evidence="8 9">Amino-acid degradation; L-tryptophan degradation via kynurenine pathway; L-kynurenine from L-tryptophan: step 2/2.</text>
</comment>
<dbReference type="InterPro" id="IPR017484">
    <property type="entry name" value="Kynurenine_formamidase_bac"/>
</dbReference>
<dbReference type="UniPathway" id="UPA00333">
    <property type="reaction ID" value="UER00454"/>
</dbReference>
<evidence type="ECO:0000256" key="1">
    <source>
        <dbReference type="ARBA" id="ARBA00002204"/>
    </source>
</evidence>
<dbReference type="STRING" id="1196324.A374_10293"/>
<dbReference type="InterPro" id="IPR007325">
    <property type="entry name" value="KFase/CYL"/>
</dbReference>
<keyword evidence="11" id="KW-1185">Reference proteome</keyword>
<dbReference type="eggNOG" id="COG1878">
    <property type="taxonomic scope" value="Bacteria"/>
</dbReference>
<keyword evidence="6 9" id="KW-0823">Tryptophan catabolism</keyword>
<evidence type="ECO:0000313" key="10">
    <source>
        <dbReference type="EMBL" id="EIT85618.1"/>
    </source>
</evidence>
<dbReference type="EC" id="3.5.1.9" evidence="9"/>
<organism evidence="10 11">
    <name type="scientific">Fictibacillus macauensis ZFHKF-1</name>
    <dbReference type="NCBI Taxonomy" id="1196324"/>
    <lineage>
        <taxon>Bacteria</taxon>
        <taxon>Bacillati</taxon>
        <taxon>Bacillota</taxon>
        <taxon>Bacilli</taxon>
        <taxon>Bacillales</taxon>
        <taxon>Fictibacillaceae</taxon>
        <taxon>Fictibacillus</taxon>
    </lineage>
</organism>
<keyword evidence="5 9" id="KW-0862">Zinc</keyword>
<evidence type="ECO:0000256" key="4">
    <source>
        <dbReference type="ARBA" id="ARBA00022801"/>
    </source>
</evidence>
<keyword evidence="3 9" id="KW-0479">Metal-binding</keyword>
<feature type="binding site" evidence="9">
    <location>
        <position position="48"/>
    </location>
    <ligand>
        <name>Zn(2+)</name>
        <dbReference type="ChEBI" id="CHEBI:29105"/>
        <label>1</label>
    </ligand>
</feature>
<comment type="catalytic activity">
    <reaction evidence="7 9">
        <text>N-formyl-L-kynurenine + H2O = L-kynurenine + formate + H(+)</text>
        <dbReference type="Rhea" id="RHEA:13009"/>
        <dbReference type="ChEBI" id="CHEBI:15377"/>
        <dbReference type="ChEBI" id="CHEBI:15378"/>
        <dbReference type="ChEBI" id="CHEBI:15740"/>
        <dbReference type="ChEBI" id="CHEBI:57959"/>
        <dbReference type="ChEBI" id="CHEBI:58629"/>
        <dbReference type="EC" id="3.5.1.9"/>
    </reaction>
</comment>
<dbReference type="Proteomes" id="UP000004080">
    <property type="component" value="Unassembled WGS sequence"/>
</dbReference>
<evidence type="ECO:0000256" key="7">
    <source>
        <dbReference type="ARBA" id="ARBA00048496"/>
    </source>
</evidence>
<dbReference type="GO" id="GO:0004328">
    <property type="term" value="F:formamidase activity"/>
    <property type="evidence" value="ECO:0007669"/>
    <property type="project" value="InterPro"/>
</dbReference>
<dbReference type="AlphaFoldDB" id="I8UFM8"/>
<dbReference type="PATRIC" id="fig|1196324.3.peg.2103"/>
<dbReference type="PANTHER" id="PTHR31118">
    <property type="entry name" value="CYCLASE-LIKE PROTEIN 2"/>
    <property type="match status" value="1"/>
</dbReference>
<evidence type="ECO:0000313" key="11">
    <source>
        <dbReference type="Proteomes" id="UP000004080"/>
    </source>
</evidence>
<comment type="function">
    <text evidence="1 9">Catalyzes the hydrolysis of N-formyl-L-kynurenine to L-kynurenine, the second step in the kynurenine pathway of tryptophan degradation.</text>
</comment>
<comment type="similarity">
    <text evidence="9">Belongs to the Cyclase 1 superfamily. KynB family.</text>
</comment>
<sequence length="207" mass="22831">MNRWLDISMPLHAEIPTWPGDTPYSFKLSWHKEQSGSVNVGQFTMSTHTGTHIDAPYHFDEHGDKVLALEVNQYAGRALVIDASHTDLVRSYLLENIEKYDVTCVLFKTLSWSDRSHFPERITAIDATIVPLLAANGIALLGVDVPSVDPLDSKTLPAHHALHKHQIAIVEGLVLDDIVPGVYEFMALPLPLQGADGSPVRAVLRAI</sequence>
<evidence type="ECO:0000256" key="9">
    <source>
        <dbReference type="HAMAP-Rule" id="MF_01969"/>
    </source>
</evidence>
<dbReference type="RefSeq" id="WP_007202143.1">
    <property type="nucleotide sequence ID" value="NZ_AKKV01000025.1"/>
</dbReference>
<feature type="binding site" evidence="9">
    <location>
        <position position="54"/>
    </location>
    <ligand>
        <name>Zn(2+)</name>
        <dbReference type="ChEBI" id="CHEBI:29105"/>
        <label>1</label>
    </ligand>
</feature>
<accession>I8UFM8</accession>
<comment type="caution">
    <text evidence="10">The sequence shown here is derived from an EMBL/GenBank/DDBJ whole genome shotgun (WGS) entry which is preliminary data.</text>
</comment>
<keyword evidence="4 9" id="KW-0378">Hydrolase</keyword>
<comment type="subunit">
    <text evidence="2 9">Homodimer.</text>
</comment>
<feature type="binding site" evidence="9">
    <location>
        <position position="171"/>
    </location>
    <ligand>
        <name>Zn(2+)</name>
        <dbReference type="ChEBI" id="CHEBI:29105"/>
        <label>2</label>
    </ligand>
</feature>
<dbReference type="GO" id="GO:0019441">
    <property type="term" value="P:L-tryptophan catabolic process to kynurenine"/>
    <property type="evidence" value="ECO:0007669"/>
    <property type="project" value="UniProtKB-UniRule"/>
</dbReference>
<dbReference type="OrthoDB" id="9796085at2"/>
<dbReference type="EMBL" id="AKKV01000025">
    <property type="protein sequence ID" value="EIT85618.1"/>
    <property type="molecule type" value="Genomic_DNA"/>
</dbReference>
<evidence type="ECO:0000256" key="2">
    <source>
        <dbReference type="ARBA" id="ARBA00011738"/>
    </source>
</evidence>
<evidence type="ECO:0000256" key="8">
    <source>
        <dbReference type="ARBA" id="ARBA00060547"/>
    </source>
</evidence>
<comment type="cofactor">
    <cofactor evidence="9">
        <name>Zn(2+)</name>
        <dbReference type="ChEBI" id="CHEBI:29105"/>
    </cofactor>
    <text evidence="9">Binds 2 zinc ions per subunit.</text>
</comment>
<dbReference type="InterPro" id="IPR037175">
    <property type="entry name" value="KFase_sf"/>
</dbReference>
<feature type="binding site" evidence="9">
    <location>
        <position position="159"/>
    </location>
    <ligand>
        <name>Zn(2+)</name>
        <dbReference type="ChEBI" id="CHEBI:29105"/>
        <label>2</label>
    </ligand>
</feature>
<dbReference type="NCBIfam" id="TIGR03035">
    <property type="entry name" value="trp_arylform"/>
    <property type="match status" value="1"/>
</dbReference>
<dbReference type="GO" id="GO:0008270">
    <property type="term" value="F:zinc ion binding"/>
    <property type="evidence" value="ECO:0007669"/>
    <property type="project" value="UniProtKB-UniRule"/>
</dbReference>
<feature type="binding site" evidence="9">
    <location>
        <position position="18"/>
    </location>
    <ligand>
        <name>substrate</name>
    </ligand>
</feature>
<dbReference type="FunFam" id="3.50.30.50:FF:000001">
    <property type="entry name" value="Kynurenine formamidase"/>
    <property type="match status" value="1"/>
</dbReference>
<feature type="binding site" evidence="9">
    <location>
        <position position="52"/>
    </location>
    <ligand>
        <name>Zn(2+)</name>
        <dbReference type="ChEBI" id="CHEBI:29105"/>
        <label>1</label>
    </ligand>
</feature>